<keyword evidence="1" id="KW-0732">Signal</keyword>
<evidence type="ECO:0000256" key="1">
    <source>
        <dbReference type="SAM" id="SignalP"/>
    </source>
</evidence>
<protein>
    <submittedName>
        <fullName evidence="2">Uncharacterized protein</fullName>
    </submittedName>
</protein>
<evidence type="ECO:0000313" key="2">
    <source>
        <dbReference type="EMBL" id="GGD21808.1"/>
    </source>
</evidence>
<dbReference type="Proteomes" id="UP000613160">
    <property type="component" value="Unassembled WGS sequence"/>
</dbReference>
<reference evidence="2" key="2">
    <citation type="submission" date="2020-09" db="EMBL/GenBank/DDBJ databases">
        <authorList>
            <person name="Sun Q."/>
            <person name="Zhou Y."/>
        </authorList>
    </citation>
    <scope>NUCLEOTIDE SEQUENCE</scope>
    <source>
        <strain evidence="2">CGMCC 1.15493</strain>
    </source>
</reference>
<proteinExistence type="predicted"/>
<reference evidence="2" key="1">
    <citation type="journal article" date="2014" name="Int. J. Syst. Evol. Microbiol.">
        <title>Complete genome sequence of Corynebacterium casei LMG S-19264T (=DSM 44701T), isolated from a smear-ripened cheese.</title>
        <authorList>
            <consortium name="US DOE Joint Genome Institute (JGI-PGF)"/>
            <person name="Walter F."/>
            <person name="Albersmeier A."/>
            <person name="Kalinowski J."/>
            <person name="Ruckert C."/>
        </authorList>
    </citation>
    <scope>NUCLEOTIDE SEQUENCE</scope>
    <source>
        <strain evidence="2">CGMCC 1.15493</strain>
    </source>
</reference>
<name>A0A916XYI9_9HYPH</name>
<comment type="caution">
    <text evidence="2">The sequence shown here is derived from an EMBL/GenBank/DDBJ whole genome shotgun (WGS) entry which is preliminary data.</text>
</comment>
<dbReference type="EMBL" id="BMJJ01000005">
    <property type="protein sequence ID" value="GGD21808.1"/>
    <property type="molecule type" value="Genomic_DNA"/>
</dbReference>
<organism evidence="2 3">
    <name type="scientific">Aureimonas glaciei</name>
    <dbReference type="NCBI Taxonomy" id="1776957"/>
    <lineage>
        <taxon>Bacteria</taxon>
        <taxon>Pseudomonadati</taxon>
        <taxon>Pseudomonadota</taxon>
        <taxon>Alphaproteobacteria</taxon>
        <taxon>Hyphomicrobiales</taxon>
        <taxon>Aurantimonadaceae</taxon>
        <taxon>Aureimonas</taxon>
    </lineage>
</organism>
<accession>A0A916XYI9</accession>
<dbReference type="AlphaFoldDB" id="A0A916XYI9"/>
<gene>
    <name evidence="2" type="ORF">GCM10011335_25950</name>
</gene>
<feature type="chain" id="PRO_5036895719" evidence="1">
    <location>
        <begin position="23"/>
        <end position="149"/>
    </location>
</feature>
<feature type="signal peptide" evidence="1">
    <location>
        <begin position="1"/>
        <end position="22"/>
    </location>
</feature>
<sequence>MYSAKLLFVFCAILSMPPLSMAKADSVDLMVGERNGQNVTFSFQRDKNRKPVELVVTTRRLGNPGAKISIWIDRSSIPLHSRILTTDDCEYSDSGSSCRFSFGRDSDHFRKFLYAFERGKTAHVEVQNANVMEMQRDVSLLGFRQRYGR</sequence>
<keyword evidence="3" id="KW-1185">Reference proteome</keyword>
<evidence type="ECO:0000313" key="3">
    <source>
        <dbReference type="Proteomes" id="UP000613160"/>
    </source>
</evidence>
<dbReference type="RefSeq" id="WP_188851204.1">
    <property type="nucleotide sequence ID" value="NZ_BMJJ01000005.1"/>
</dbReference>